<gene>
    <name evidence="2" type="ORF">SMACR_00283</name>
</gene>
<comment type="caution">
    <text evidence="2">The sequence shown here is derived from an EMBL/GenBank/DDBJ whole genome shotgun (WGS) entry which is preliminary data.</text>
</comment>
<feature type="region of interest" description="Disordered" evidence="1">
    <location>
        <begin position="61"/>
        <end position="81"/>
    </location>
</feature>
<evidence type="ECO:0000256" key="1">
    <source>
        <dbReference type="SAM" id="MobiDB-lite"/>
    </source>
</evidence>
<name>A0A8S9A1I2_SORMA</name>
<sequence>MAQSNHAPDDAALRAHARDSLMNTWIPAIFGSASSRLFKLPPKPKPLDYVYGLNMESITEHASTYTEPIDDKPTQSKTSDN</sequence>
<dbReference type="Proteomes" id="UP000433876">
    <property type="component" value="Unassembled WGS sequence"/>
</dbReference>
<reference evidence="2 3" key="1">
    <citation type="submission" date="2017-07" db="EMBL/GenBank/DDBJ databases">
        <title>Genome sequence of the Sordaria macrospora wild type strain R19027.</title>
        <authorList>
            <person name="Nowrousian M."/>
            <person name="Teichert I."/>
            <person name="Kueck U."/>
        </authorList>
    </citation>
    <scope>NUCLEOTIDE SEQUENCE [LARGE SCALE GENOMIC DNA]</scope>
    <source>
        <strain evidence="2 3">R19027</strain>
        <tissue evidence="2">Mycelium</tissue>
    </source>
</reference>
<organism evidence="2 3">
    <name type="scientific">Sordaria macrospora</name>
    <dbReference type="NCBI Taxonomy" id="5147"/>
    <lineage>
        <taxon>Eukaryota</taxon>
        <taxon>Fungi</taxon>
        <taxon>Dikarya</taxon>
        <taxon>Ascomycota</taxon>
        <taxon>Pezizomycotina</taxon>
        <taxon>Sordariomycetes</taxon>
        <taxon>Sordariomycetidae</taxon>
        <taxon>Sordariales</taxon>
        <taxon>Sordariaceae</taxon>
        <taxon>Sordaria</taxon>
    </lineage>
</organism>
<dbReference type="EMBL" id="NMPR01000001">
    <property type="protein sequence ID" value="KAA8636854.1"/>
    <property type="molecule type" value="Genomic_DNA"/>
</dbReference>
<dbReference type="VEuPathDB" id="FungiDB:SMAC_00283"/>
<proteinExistence type="predicted"/>
<protein>
    <submittedName>
        <fullName evidence="2">Uncharacterized protein</fullName>
    </submittedName>
</protein>
<evidence type="ECO:0000313" key="2">
    <source>
        <dbReference type="EMBL" id="KAA8636854.1"/>
    </source>
</evidence>
<feature type="compositionally biased region" description="Basic and acidic residues" evidence="1">
    <location>
        <begin position="69"/>
        <end position="81"/>
    </location>
</feature>
<evidence type="ECO:0000313" key="3">
    <source>
        <dbReference type="Proteomes" id="UP000433876"/>
    </source>
</evidence>
<accession>A0A8S9A1I2</accession>
<dbReference type="AlphaFoldDB" id="A0A8S9A1I2"/>